<dbReference type="InterPro" id="IPR010721">
    <property type="entry name" value="UstE-like"/>
</dbReference>
<dbReference type="AlphaFoldDB" id="A0A1F6CJC9"/>
<evidence type="ECO:0000313" key="3">
    <source>
        <dbReference type="Proteomes" id="UP000176445"/>
    </source>
</evidence>
<dbReference type="Pfam" id="PF06966">
    <property type="entry name" value="DUF1295"/>
    <property type="match status" value="1"/>
</dbReference>
<protein>
    <recommendedName>
        <fullName evidence="4">Isoprenylcysteine carboxyl methyltransferase</fullName>
    </recommendedName>
</protein>
<keyword evidence="1" id="KW-0472">Membrane</keyword>
<evidence type="ECO:0000313" key="2">
    <source>
        <dbReference type="EMBL" id="OGG49127.1"/>
    </source>
</evidence>
<sequence length="449" mass="51610">MTGNKDMQGTQHNPNEIRALSVGKWFDPLISVAIIATLYLLFYKTPITDVYLTLLIVLVTSAYLFASELTRAGWKFKDRPQQRIGDMLDRTFTKFYGVLVGILFIFFAVWLFPAYEHVTNLGRLEEATVPFLAFIIPVSFFVILMTELILGEKRDGTYQLGLLARGRIRQIDWKIFFDGTREWLLRCFFLLINFYAGVWYLSNLRAYGLPDTTGNFVEFITRLDLAIFGMIIFAILPGYIFASRLIGTELRKVDRTWFGWAINFSCYPPLNAAVFGGWVGYRPPSEMIELYQGLPAWAYHTMASLPILYVVGGAIIFFALIHLWGEAIMGVRSANISSRGIITTGLFRFTKHPIYVSKCFQWAFIFFPVLNAIGFLDAIQSGILFLLVCAIYAGRALGEEKLLATDETYVKYALYMDDKSVFAFVGRLFPIMTFRWRYEYWKKNGQLQY</sequence>
<feature type="transmembrane region" description="Helical" evidence="1">
    <location>
        <begin position="95"/>
        <end position="115"/>
    </location>
</feature>
<feature type="transmembrane region" description="Helical" evidence="1">
    <location>
        <begin position="362"/>
        <end position="393"/>
    </location>
</feature>
<name>A0A1F6CJC9_9BACT</name>
<proteinExistence type="predicted"/>
<dbReference type="Proteomes" id="UP000176445">
    <property type="component" value="Unassembled WGS sequence"/>
</dbReference>
<feature type="transmembrane region" description="Helical" evidence="1">
    <location>
        <begin position="183"/>
        <end position="202"/>
    </location>
</feature>
<keyword evidence="1" id="KW-1133">Transmembrane helix</keyword>
<evidence type="ECO:0008006" key="4">
    <source>
        <dbReference type="Google" id="ProtNLM"/>
    </source>
</evidence>
<evidence type="ECO:0000256" key="1">
    <source>
        <dbReference type="SAM" id="Phobius"/>
    </source>
</evidence>
<organism evidence="2 3">
    <name type="scientific">Candidatus Kaiserbacteria bacterium RIFCSPHIGHO2_01_FULL_54_36b</name>
    <dbReference type="NCBI Taxonomy" id="1798483"/>
    <lineage>
        <taxon>Bacteria</taxon>
        <taxon>Candidatus Kaiseribacteriota</taxon>
    </lineage>
</organism>
<feature type="transmembrane region" description="Helical" evidence="1">
    <location>
        <begin position="50"/>
        <end position="74"/>
    </location>
</feature>
<feature type="transmembrane region" description="Helical" evidence="1">
    <location>
        <begin position="25"/>
        <end position="44"/>
    </location>
</feature>
<dbReference type="EMBL" id="MFKW01000080">
    <property type="protein sequence ID" value="OGG49127.1"/>
    <property type="molecule type" value="Genomic_DNA"/>
</dbReference>
<feature type="transmembrane region" description="Helical" evidence="1">
    <location>
        <begin position="127"/>
        <end position="150"/>
    </location>
</feature>
<dbReference type="Gene3D" id="1.20.120.1630">
    <property type="match status" value="1"/>
</dbReference>
<feature type="transmembrane region" description="Helical" evidence="1">
    <location>
        <begin position="225"/>
        <end position="246"/>
    </location>
</feature>
<keyword evidence="1" id="KW-0812">Transmembrane</keyword>
<reference evidence="2 3" key="1">
    <citation type="journal article" date="2016" name="Nat. Commun.">
        <title>Thousands of microbial genomes shed light on interconnected biogeochemical processes in an aquifer system.</title>
        <authorList>
            <person name="Anantharaman K."/>
            <person name="Brown C.T."/>
            <person name="Hug L.A."/>
            <person name="Sharon I."/>
            <person name="Castelle C.J."/>
            <person name="Probst A.J."/>
            <person name="Thomas B.C."/>
            <person name="Singh A."/>
            <person name="Wilkins M.J."/>
            <person name="Karaoz U."/>
            <person name="Brodie E.L."/>
            <person name="Williams K.H."/>
            <person name="Hubbard S.S."/>
            <person name="Banfield J.F."/>
        </authorList>
    </citation>
    <scope>NUCLEOTIDE SEQUENCE [LARGE SCALE GENOMIC DNA]</scope>
</reference>
<comment type="caution">
    <text evidence="2">The sequence shown here is derived from an EMBL/GenBank/DDBJ whole genome shotgun (WGS) entry which is preliminary data.</text>
</comment>
<feature type="transmembrane region" description="Helical" evidence="1">
    <location>
        <begin position="258"/>
        <end position="281"/>
    </location>
</feature>
<feature type="transmembrane region" description="Helical" evidence="1">
    <location>
        <begin position="301"/>
        <end position="324"/>
    </location>
</feature>
<gene>
    <name evidence="2" type="ORF">A2704_03845</name>
</gene>
<accession>A0A1F6CJC9</accession>